<dbReference type="InterPro" id="IPR003115">
    <property type="entry name" value="ParB_N"/>
</dbReference>
<comment type="similarity">
    <text evidence="1">Belongs to the ParB family.</text>
</comment>
<dbReference type="PANTHER" id="PTHR33375:SF1">
    <property type="entry name" value="CHROMOSOME-PARTITIONING PROTEIN PARB-RELATED"/>
    <property type="match status" value="1"/>
</dbReference>
<dbReference type="EMBL" id="MPRL01000109">
    <property type="protein sequence ID" value="OOZ38266.1"/>
    <property type="molecule type" value="Genomic_DNA"/>
</dbReference>
<dbReference type="InterPro" id="IPR036086">
    <property type="entry name" value="ParB/Sulfiredoxin_sf"/>
</dbReference>
<evidence type="ECO:0000313" key="4">
    <source>
        <dbReference type="EMBL" id="OOZ38266.1"/>
    </source>
</evidence>
<gene>
    <name evidence="4" type="ORF">BOW53_16105</name>
</gene>
<dbReference type="Pfam" id="PF18090">
    <property type="entry name" value="SoPB_HTH"/>
    <property type="match status" value="1"/>
</dbReference>
<dbReference type="NCBIfam" id="TIGR00180">
    <property type="entry name" value="parB_part"/>
    <property type="match status" value="1"/>
</dbReference>
<dbReference type="GO" id="GO:0007059">
    <property type="term" value="P:chromosome segregation"/>
    <property type="evidence" value="ECO:0007669"/>
    <property type="project" value="TreeGrafter"/>
</dbReference>
<dbReference type="SUPFAM" id="SSF110849">
    <property type="entry name" value="ParB/Sulfiredoxin"/>
    <property type="match status" value="1"/>
</dbReference>
<organism evidence="4 5">
    <name type="scientific">Solemya pervernicosa gill symbiont</name>
    <dbReference type="NCBI Taxonomy" id="642797"/>
    <lineage>
        <taxon>Bacteria</taxon>
        <taxon>Pseudomonadati</taxon>
        <taxon>Pseudomonadota</taxon>
        <taxon>Gammaproteobacteria</taxon>
        <taxon>sulfur-oxidizing symbionts</taxon>
    </lineage>
</organism>
<dbReference type="Pfam" id="PF02195">
    <property type="entry name" value="ParB_N"/>
    <property type="match status" value="1"/>
</dbReference>
<keyword evidence="5" id="KW-1185">Reference proteome</keyword>
<dbReference type="GO" id="GO:0003677">
    <property type="term" value="F:DNA binding"/>
    <property type="evidence" value="ECO:0007669"/>
    <property type="project" value="InterPro"/>
</dbReference>
<reference evidence="4 5" key="1">
    <citation type="submission" date="2016-11" db="EMBL/GenBank/DDBJ databases">
        <title>Mixed transmission modes and dynamic genome evolution in an obligate animal-bacterial symbiosis.</title>
        <authorList>
            <person name="Russell S.L."/>
            <person name="Corbett-Detig R.B."/>
            <person name="Cavanaugh C.M."/>
        </authorList>
    </citation>
    <scope>NUCLEOTIDE SEQUENCE [LARGE SCALE GENOMIC DNA]</scope>
    <source>
        <strain evidence="4">Sveles-Q1</strain>
    </source>
</reference>
<feature type="compositionally biased region" description="Polar residues" evidence="2">
    <location>
        <begin position="7"/>
        <end position="22"/>
    </location>
</feature>
<dbReference type="AlphaFoldDB" id="A0A1T2KZW6"/>
<dbReference type="InterPro" id="IPR050336">
    <property type="entry name" value="Chromosome_partition/occlusion"/>
</dbReference>
<evidence type="ECO:0000313" key="5">
    <source>
        <dbReference type="Proteomes" id="UP000191110"/>
    </source>
</evidence>
<dbReference type="Gene3D" id="3.90.1530.10">
    <property type="entry name" value="Conserved hypothetical protein from pyrococcus furiosus pfu- 392566-001, ParB domain"/>
    <property type="match status" value="1"/>
</dbReference>
<accession>A0A1T2KZW6</accession>
<evidence type="ECO:0000256" key="1">
    <source>
        <dbReference type="ARBA" id="ARBA00006295"/>
    </source>
</evidence>
<dbReference type="InterPro" id="IPR037972">
    <property type="entry name" value="RepB_N"/>
</dbReference>
<feature type="region of interest" description="Disordered" evidence="2">
    <location>
        <begin position="1"/>
        <end position="40"/>
    </location>
</feature>
<dbReference type="Proteomes" id="UP000191110">
    <property type="component" value="Unassembled WGS sequence"/>
</dbReference>
<name>A0A1T2KZW6_9GAMM</name>
<dbReference type="SMART" id="SM00470">
    <property type="entry name" value="ParB"/>
    <property type="match status" value="1"/>
</dbReference>
<dbReference type="Gene3D" id="1.10.10.2830">
    <property type="match status" value="1"/>
</dbReference>
<sequence length="310" mass="34499">MLDGVASKNTTDNTEGGDTSALSEHRGQSRITSAMNEKVTSVQIKEVPPSRCKMWSHHNRFYGLLNEASCADLIKSIRDQGQIQPAIVRKVDGDDAHDYEVICGARRHWVATRLAREIKIEVRDLTDEEAFLLSDAENRDREDISEYERAIEYRDALKLYYGGRQSEMAPKLGMNQGHLSKYIALADLPEEVVSAYPDPRWIAIRHAGKLRPLMKDSKLREKIIKAAESMSKVEEGKRPANGNDVLTALLEATQKVKAETPKPKVIEIKSKAGKKMLKAITAANGEKTFLLSSNSNASKEEILEAIGGLL</sequence>
<evidence type="ECO:0000259" key="3">
    <source>
        <dbReference type="SMART" id="SM00470"/>
    </source>
</evidence>
<proteinExistence type="inferred from homology"/>
<feature type="compositionally biased region" description="Polar residues" evidence="2">
    <location>
        <begin position="29"/>
        <end position="40"/>
    </location>
</feature>
<dbReference type="CDD" id="cd16405">
    <property type="entry name" value="RepB_like_N"/>
    <property type="match status" value="1"/>
</dbReference>
<dbReference type="InterPro" id="IPR040873">
    <property type="entry name" value="SoPB_HTH"/>
</dbReference>
<dbReference type="GO" id="GO:0005694">
    <property type="term" value="C:chromosome"/>
    <property type="evidence" value="ECO:0007669"/>
    <property type="project" value="TreeGrafter"/>
</dbReference>
<evidence type="ECO:0000256" key="2">
    <source>
        <dbReference type="SAM" id="MobiDB-lite"/>
    </source>
</evidence>
<dbReference type="SUPFAM" id="SSF109709">
    <property type="entry name" value="KorB DNA-binding domain-like"/>
    <property type="match status" value="1"/>
</dbReference>
<dbReference type="PANTHER" id="PTHR33375">
    <property type="entry name" value="CHROMOSOME-PARTITIONING PROTEIN PARB-RELATED"/>
    <property type="match status" value="1"/>
</dbReference>
<comment type="caution">
    <text evidence="4">The sequence shown here is derived from an EMBL/GenBank/DDBJ whole genome shotgun (WGS) entry which is preliminary data.</text>
</comment>
<dbReference type="InterPro" id="IPR004437">
    <property type="entry name" value="ParB/RepB/Spo0J"/>
</dbReference>
<feature type="domain" description="ParB-like N-terminal" evidence="3">
    <location>
        <begin position="45"/>
        <end position="139"/>
    </location>
</feature>
<protein>
    <recommendedName>
        <fullName evidence="3">ParB-like N-terminal domain-containing protein</fullName>
    </recommendedName>
</protein>